<evidence type="ECO:0000256" key="1">
    <source>
        <dbReference type="SAM" id="Coils"/>
    </source>
</evidence>
<evidence type="ECO:0000256" key="2">
    <source>
        <dbReference type="SAM" id="MobiDB-lite"/>
    </source>
</evidence>
<feature type="coiled-coil region" evidence="1">
    <location>
        <begin position="174"/>
        <end position="201"/>
    </location>
</feature>
<reference evidence="3" key="1">
    <citation type="submission" date="2021-01" db="EMBL/GenBank/DDBJ databases">
        <authorList>
            <person name="Corre E."/>
            <person name="Pelletier E."/>
            <person name="Niang G."/>
            <person name="Scheremetjew M."/>
            <person name="Finn R."/>
            <person name="Kale V."/>
            <person name="Holt S."/>
            <person name="Cochrane G."/>
            <person name="Meng A."/>
            <person name="Brown T."/>
            <person name="Cohen L."/>
        </authorList>
    </citation>
    <scope>NUCLEOTIDE SEQUENCE</scope>
    <source>
        <strain evidence="3">RCC3387</strain>
    </source>
</reference>
<name>A0A6U6QVI0_9DINO</name>
<keyword evidence="1" id="KW-0175">Coiled coil</keyword>
<dbReference type="AlphaFoldDB" id="A0A6U6QVI0"/>
<sequence>MLLEEEEQIDDMTIGLQMMQFLDEWHYRVLHANMATVWDRTQTVVATLDLFEAHGLVFAPDEKWELAAMEEDKMVEALVHKMSPQLRRSFEHFTLQLQLIVSTATRVRVALDEGDSKDVQRIVEDGDKGIMQQILKATVVEAAAEVGELRLVHGSWAKSMGRRVDRLARTAQSTEAARWELEQIEASIDQYKIEQNAKSQKVLMTMCSGNSKMLVKTTFGGWWALTLKNRSERHIHERFKKEIADAEAKLLEFKMAQSASIKKVLMKSVADSASALTSAAFDAWLQLLRDGKEEGSNKDKLARQKERLQQLQEAQKASAKRTMARMAEGSDESLRSMSFHGWATYVQDTKHANAVHEKSAAIQKQIEAMKSRSSDQSKSVLESMAATSDIDLLVGCFHAWADDAATERKAREVEEVIANSNQKFAMLRNAQKAKATDVKQQAIDLQKENTKMQIFMNWSLLARGNYVHRHYAGKMDSKKQQLEAVRTMFNKFATELGDISNTPRKHGHSHKHVKGESKAALPNQSAPQAAPGNAG</sequence>
<dbReference type="EMBL" id="HBGW01067076">
    <property type="protein sequence ID" value="CAD9615894.1"/>
    <property type="molecule type" value="Transcribed_RNA"/>
</dbReference>
<feature type="compositionally biased region" description="Basic residues" evidence="2">
    <location>
        <begin position="503"/>
        <end position="513"/>
    </location>
</feature>
<organism evidence="3">
    <name type="scientific">Zooxanthella nutricula</name>
    <dbReference type="NCBI Taxonomy" id="1333877"/>
    <lineage>
        <taxon>Eukaryota</taxon>
        <taxon>Sar</taxon>
        <taxon>Alveolata</taxon>
        <taxon>Dinophyceae</taxon>
        <taxon>Peridiniales</taxon>
        <taxon>Peridiniales incertae sedis</taxon>
        <taxon>Zooxanthella</taxon>
    </lineage>
</organism>
<protein>
    <submittedName>
        <fullName evidence="3">Uncharacterized protein</fullName>
    </submittedName>
</protein>
<proteinExistence type="predicted"/>
<accession>A0A6U6QVI0</accession>
<gene>
    <name evidence="3" type="ORF">BRAN1462_LOCUS42785</name>
</gene>
<feature type="region of interest" description="Disordered" evidence="2">
    <location>
        <begin position="498"/>
        <end position="535"/>
    </location>
</feature>
<evidence type="ECO:0000313" key="3">
    <source>
        <dbReference type="EMBL" id="CAD9615894.1"/>
    </source>
</evidence>